<comment type="caution">
    <text evidence="1">The sequence shown here is derived from an EMBL/GenBank/DDBJ whole genome shotgun (WGS) entry which is preliminary data.</text>
</comment>
<dbReference type="AlphaFoldDB" id="K0RZ89"/>
<reference evidence="1 2" key="1">
    <citation type="journal article" date="2012" name="Genome Biol.">
        <title>Genome and low-iron response of an oceanic diatom adapted to chronic iron limitation.</title>
        <authorList>
            <person name="Lommer M."/>
            <person name="Specht M."/>
            <person name="Roy A.S."/>
            <person name="Kraemer L."/>
            <person name="Andreson R."/>
            <person name="Gutowska M.A."/>
            <person name="Wolf J."/>
            <person name="Bergner S.V."/>
            <person name="Schilhabel M.B."/>
            <person name="Klostermeier U.C."/>
            <person name="Beiko R.G."/>
            <person name="Rosenstiel P."/>
            <person name="Hippler M."/>
            <person name="Laroche J."/>
        </authorList>
    </citation>
    <scope>NUCLEOTIDE SEQUENCE [LARGE SCALE GENOMIC DNA]</scope>
    <source>
        <strain evidence="1 2">CCMP1005</strain>
    </source>
</reference>
<feature type="non-terminal residue" evidence="1">
    <location>
        <position position="90"/>
    </location>
</feature>
<name>K0RZ89_THAOC</name>
<dbReference type="EMBL" id="AGNL01027078">
    <property type="protein sequence ID" value="EJK57769.1"/>
    <property type="molecule type" value="Genomic_DNA"/>
</dbReference>
<dbReference type="OrthoDB" id="5419315at2759"/>
<evidence type="ECO:0000313" key="1">
    <source>
        <dbReference type="EMBL" id="EJK57769.1"/>
    </source>
</evidence>
<sequence length="90" mass="9979">MRRQPNRAFERVDLDGLRLRRTSDARCGCRVKGPEAVRIGTINQSTARQNDRNARPALGISPADALVALFLRPILSRQQPQQSAVDARAS</sequence>
<accession>K0RZ89</accession>
<gene>
    <name evidence="1" type="ORF">THAOC_22156</name>
</gene>
<protein>
    <submittedName>
        <fullName evidence="1">Uncharacterized protein</fullName>
    </submittedName>
</protein>
<organism evidence="1 2">
    <name type="scientific">Thalassiosira oceanica</name>
    <name type="common">Marine diatom</name>
    <dbReference type="NCBI Taxonomy" id="159749"/>
    <lineage>
        <taxon>Eukaryota</taxon>
        <taxon>Sar</taxon>
        <taxon>Stramenopiles</taxon>
        <taxon>Ochrophyta</taxon>
        <taxon>Bacillariophyta</taxon>
        <taxon>Coscinodiscophyceae</taxon>
        <taxon>Thalassiosirophycidae</taxon>
        <taxon>Thalassiosirales</taxon>
        <taxon>Thalassiosiraceae</taxon>
        <taxon>Thalassiosira</taxon>
    </lineage>
</organism>
<proteinExistence type="predicted"/>
<keyword evidence="2" id="KW-1185">Reference proteome</keyword>
<evidence type="ECO:0000313" key="2">
    <source>
        <dbReference type="Proteomes" id="UP000266841"/>
    </source>
</evidence>
<dbReference type="Proteomes" id="UP000266841">
    <property type="component" value="Unassembled WGS sequence"/>
</dbReference>